<comment type="caution">
    <text evidence="2">The sequence shown here is derived from an EMBL/GenBank/DDBJ whole genome shotgun (WGS) entry which is preliminary data.</text>
</comment>
<organism evidence="2 3">
    <name type="scientific">Slackia isoflavoniconvertens</name>
    <dbReference type="NCBI Taxonomy" id="572010"/>
    <lineage>
        <taxon>Bacteria</taxon>
        <taxon>Bacillati</taxon>
        <taxon>Actinomycetota</taxon>
        <taxon>Coriobacteriia</taxon>
        <taxon>Eggerthellales</taxon>
        <taxon>Eggerthellaceae</taxon>
        <taxon>Slackia</taxon>
    </lineage>
</organism>
<protein>
    <recommendedName>
        <fullName evidence="1">Transposase DDE domain-containing protein</fullName>
    </recommendedName>
</protein>
<evidence type="ECO:0000313" key="2">
    <source>
        <dbReference type="EMBL" id="RDB55589.1"/>
    </source>
</evidence>
<dbReference type="PANTHER" id="PTHR33408:SF2">
    <property type="entry name" value="TRANSPOSASE DDE DOMAIN-CONTAINING PROTEIN"/>
    <property type="match status" value="1"/>
</dbReference>
<reference evidence="2 3" key="1">
    <citation type="journal article" date="2018" name="Elife">
        <title>Discovery and characterization of a prevalent human gut bacterial enzyme sufficient for the inactivation of a family of plant toxins.</title>
        <authorList>
            <person name="Koppel N."/>
            <person name="Bisanz J.E."/>
            <person name="Pandelia M.E."/>
            <person name="Turnbaugh P.J."/>
            <person name="Balskus E.P."/>
        </authorList>
    </citation>
    <scope>NUCLEOTIDE SEQUENCE [LARGE SCALE GENOMIC DNA]</scope>
    <source>
        <strain evidence="2 3">OB21 GAM31</strain>
    </source>
</reference>
<proteinExistence type="predicted"/>
<dbReference type="EMBL" id="PPTO01000018">
    <property type="protein sequence ID" value="RDB55589.1"/>
    <property type="molecule type" value="Genomic_DNA"/>
</dbReference>
<dbReference type="Proteomes" id="UP000253975">
    <property type="component" value="Unassembled WGS sequence"/>
</dbReference>
<evidence type="ECO:0000313" key="3">
    <source>
        <dbReference type="Proteomes" id="UP000253975"/>
    </source>
</evidence>
<dbReference type="PANTHER" id="PTHR33408">
    <property type="entry name" value="TRANSPOSASE"/>
    <property type="match status" value="1"/>
</dbReference>
<dbReference type="AlphaFoldDB" id="A0A369LA51"/>
<accession>A0A369LA51</accession>
<dbReference type="Pfam" id="PF13751">
    <property type="entry name" value="DDE_Tnp_1_6"/>
    <property type="match status" value="1"/>
</dbReference>
<sequence>MGRLPLNFVADAGYGSEENYAYLEAEGVDAYVKHGEFFRECHNRKWREDEMRVANWEYDEESDEHTCPEGKTLVFLKESSRVSELGYESVVRVYECESCSGCPRKAECSKSASPDAPKRIQANPALNAFRRRASEMLHTEIGSALRKKRSVDVETAFGDIKRNLGFTRFTLRGLEKVTLEWRLVATGHNIRKLFLAESKKRKAMAGAAAQERLFFLPLRGKP</sequence>
<evidence type="ECO:0000259" key="1">
    <source>
        <dbReference type="Pfam" id="PF13751"/>
    </source>
</evidence>
<name>A0A369LA51_9ACTN</name>
<gene>
    <name evidence="2" type="ORF">C1881_09100</name>
</gene>
<feature type="domain" description="Transposase DDE" evidence="1">
    <location>
        <begin position="66"/>
        <end position="193"/>
    </location>
</feature>
<dbReference type="InterPro" id="IPR025668">
    <property type="entry name" value="Tnp_DDE_dom"/>
</dbReference>